<comment type="cofactor">
    <cofactor evidence="1">
        <name>Fe(2+)</name>
        <dbReference type="ChEBI" id="CHEBI:29033"/>
    </cofactor>
</comment>
<dbReference type="GO" id="GO:0005506">
    <property type="term" value="F:iron ion binding"/>
    <property type="evidence" value="ECO:0007669"/>
    <property type="project" value="UniProtKB-ARBA"/>
</dbReference>
<sequence>MTYPDLSRHSEPLTDLFPRLSAEETWDRYALPVEDVAFFRKEGYLSNVKLLDEDQVERLKAELDELMRPDHPGHHLFYEFHSNESGDPDAVLFHSLGHWRITPAFHDVLWNPRFLVIASQLLGNRSVRFWHDQLFCKPARHGGVVAWHQDYSYWTRTGPIQHLTCWTALDDAHQDNGCLQYIPGSHRWNLLDKTTLAGDMDGLYEQLDAEQRRAFDRRVAVELPAGYATFHHPLLVHGSYHNRSERARRAFVLNVFADGTRSNAGEELLKGVPAVAPGEPMEGRFFPLLFSPPQGVRREDQS</sequence>
<dbReference type="EMBL" id="SRSF01000001">
    <property type="protein sequence ID" value="THH41235.1"/>
    <property type="molecule type" value="Genomic_DNA"/>
</dbReference>
<dbReference type="OrthoDB" id="9814777at2"/>
<dbReference type="Proteomes" id="UP000308528">
    <property type="component" value="Unassembled WGS sequence"/>
</dbReference>
<protein>
    <submittedName>
        <fullName evidence="2">Phytanoyl-CoA dioxygenase family protein</fullName>
    </submittedName>
</protein>
<dbReference type="RefSeq" id="WP_136456061.1">
    <property type="nucleotide sequence ID" value="NZ_SRSF01000001.1"/>
</dbReference>
<comment type="caution">
    <text evidence="2">The sequence shown here is derived from an EMBL/GenBank/DDBJ whole genome shotgun (WGS) entry which is preliminary data.</text>
</comment>
<dbReference type="PANTHER" id="PTHR20883">
    <property type="entry name" value="PHYTANOYL-COA DIOXYGENASE DOMAIN CONTAINING 1"/>
    <property type="match status" value="1"/>
</dbReference>
<dbReference type="InterPro" id="IPR008775">
    <property type="entry name" value="Phytyl_CoA_dOase-like"/>
</dbReference>
<dbReference type="Gene3D" id="2.60.120.620">
    <property type="entry name" value="q2cbj1_9rhob like domain"/>
    <property type="match status" value="1"/>
</dbReference>
<keyword evidence="2" id="KW-0223">Dioxygenase</keyword>
<organism evidence="2 3">
    <name type="scientific">Neolewinella litorea</name>
    <dbReference type="NCBI Taxonomy" id="2562452"/>
    <lineage>
        <taxon>Bacteria</taxon>
        <taxon>Pseudomonadati</taxon>
        <taxon>Bacteroidota</taxon>
        <taxon>Saprospiria</taxon>
        <taxon>Saprospirales</taxon>
        <taxon>Lewinellaceae</taxon>
        <taxon>Neolewinella</taxon>
    </lineage>
</organism>
<proteinExistence type="predicted"/>
<dbReference type="SUPFAM" id="SSF51197">
    <property type="entry name" value="Clavaminate synthase-like"/>
    <property type="match status" value="1"/>
</dbReference>
<name>A0A4S4NQ50_9BACT</name>
<dbReference type="GO" id="GO:0016706">
    <property type="term" value="F:2-oxoglutarate-dependent dioxygenase activity"/>
    <property type="evidence" value="ECO:0007669"/>
    <property type="project" value="UniProtKB-ARBA"/>
</dbReference>
<evidence type="ECO:0000313" key="3">
    <source>
        <dbReference type="Proteomes" id="UP000308528"/>
    </source>
</evidence>
<dbReference type="Pfam" id="PF05721">
    <property type="entry name" value="PhyH"/>
    <property type="match status" value="1"/>
</dbReference>
<dbReference type="PANTHER" id="PTHR20883:SF48">
    <property type="entry name" value="ECTOINE DIOXYGENASE"/>
    <property type="match status" value="1"/>
</dbReference>
<accession>A0A4S4NQ50</accession>
<keyword evidence="2" id="KW-0560">Oxidoreductase</keyword>
<dbReference type="AlphaFoldDB" id="A0A4S4NQ50"/>
<keyword evidence="3" id="KW-1185">Reference proteome</keyword>
<evidence type="ECO:0000313" key="2">
    <source>
        <dbReference type="EMBL" id="THH41235.1"/>
    </source>
</evidence>
<evidence type="ECO:0000256" key="1">
    <source>
        <dbReference type="ARBA" id="ARBA00001954"/>
    </source>
</evidence>
<reference evidence="2 3" key="1">
    <citation type="submission" date="2019-04" db="EMBL/GenBank/DDBJ databases">
        <title>Lewinella litorea sp. nov., isolated from a marine sand.</title>
        <authorList>
            <person name="Yoon J.-H."/>
        </authorList>
    </citation>
    <scope>NUCLEOTIDE SEQUENCE [LARGE SCALE GENOMIC DNA]</scope>
    <source>
        <strain evidence="2 3">HSMS-39</strain>
    </source>
</reference>
<gene>
    <name evidence="2" type="ORF">E4021_01160</name>
</gene>